<evidence type="ECO:0000313" key="1">
    <source>
        <dbReference type="EMBL" id="THF53150.1"/>
    </source>
</evidence>
<dbReference type="AlphaFoldDB" id="A0A4S4A3X9"/>
<organism evidence="1 2">
    <name type="scientific">Flavobacterium supellecticarium</name>
    <dbReference type="NCBI Taxonomy" id="2565924"/>
    <lineage>
        <taxon>Bacteria</taxon>
        <taxon>Pseudomonadati</taxon>
        <taxon>Bacteroidota</taxon>
        <taxon>Flavobacteriia</taxon>
        <taxon>Flavobacteriales</taxon>
        <taxon>Flavobacteriaceae</taxon>
        <taxon>Flavobacterium</taxon>
    </lineage>
</organism>
<proteinExistence type="predicted"/>
<evidence type="ECO:0000313" key="2">
    <source>
        <dbReference type="Proteomes" id="UP000307507"/>
    </source>
</evidence>
<dbReference type="Proteomes" id="UP000307507">
    <property type="component" value="Unassembled WGS sequence"/>
</dbReference>
<name>A0A4S4A3X9_9FLAO</name>
<comment type="caution">
    <text evidence="1">The sequence shown here is derived from an EMBL/GenBank/DDBJ whole genome shotgun (WGS) entry which is preliminary data.</text>
</comment>
<protein>
    <submittedName>
        <fullName evidence="1">Uncharacterized protein</fullName>
    </submittedName>
</protein>
<reference evidence="1 2" key="1">
    <citation type="submission" date="2019-04" db="EMBL/GenBank/DDBJ databases">
        <title>Flavobacterium sp. nov. isolated from construction timber.</title>
        <authorList>
            <person name="Lin S.-Y."/>
            <person name="Chang C.-T."/>
            <person name="Young C.-C."/>
        </authorList>
    </citation>
    <scope>NUCLEOTIDE SEQUENCE [LARGE SCALE GENOMIC DNA]</scope>
    <source>
        <strain evidence="1 2">CC-CTC003</strain>
    </source>
</reference>
<sequence length="860" mass="97221">MLNRFIFTVIALLLNVYCFAIENIYIDSFPHKEIIKVRNGDIINLKADLVNQYQYIKLVCGKKSLVLNKKQLKKGKKPEYYALVVFADENYISNYEYENKEVDFRKIGITTTSTTKIINNKGQVIATIKFLDGKETIVDPKPDTLKQVMPSSKQTVIAEFIEGQNILADAKTLLYGKNEEKKETILKMYGAKNTDPFLSQINTDTEHSSSGKLGEKILKADVTNLATGMARFLAERAKEELNESFFVEMSKQMEKIPELQFYFPESYLVLQHYRDSKSLYLDLELLKARFESDIQKLPRNIYLTTQDVAALQSMPYLQSINNYLQNDAVGQWINYGLQSVFVNDGHLNPKDLFYDFVHNDNALKKFENKLDSLSPGRNLLNGIKLAELISNSLLSSDSNRYWVTKEELNGLLTDEKLFQTYIGLVLAKSDLKEYKIVFNNKTFKKLVEEKFLDSNKQIKNLSNLKNLIRNLHTAYFQVDQAVKQWEGSSTDQVIKSSYNIFNVFKENITIISSHIGMQKILGYDIAFDTAILYKYITPAVDIAYNIQIKKYNLAIKDFVLLLSNSKNSISIEQLSLLDVAARNAVLEGYIRNAYESKYLEKSALFKKLKDSNVIVVTEVNGKKEITIHQENINFDQLKNDKDFQDFIANESKGLNVFLTRFERYGTLIANVANAENSDEVKAAIEASVLPVGSSRAKRYSNWSLTVNSFVGAFGGQAFYKEVNGGSTENKSIATFGVTAPIGISINKGFINGKDSPSALGFMLQVIDLGALVNFYIKEGDGAALPEGSKIQLGDIIAPGGVFTYSIGDTPFTLLAGVQYVPNLNRMETIPTNDNFKPVSWRYNFGIAIDIPLFNLKVWPK</sequence>
<dbReference type="OrthoDB" id="1488584at2"/>
<accession>A0A4S4A3X9</accession>
<dbReference type="EMBL" id="SSNZ01000001">
    <property type="protein sequence ID" value="THF53150.1"/>
    <property type="molecule type" value="Genomic_DNA"/>
</dbReference>
<gene>
    <name evidence="1" type="ORF">E6C50_02805</name>
</gene>
<keyword evidence="2" id="KW-1185">Reference proteome</keyword>
<dbReference type="RefSeq" id="WP_136401673.1">
    <property type="nucleotide sequence ID" value="NZ_SSNZ01000001.1"/>
</dbReference>